<comment type="caution">
    <text evidence="2">The sequence shown here is derived from an EMBL/GenBank/DDBJ whole genome shotgun (WGS) entry which is preliminary data.</text>
</comment>
<dbReference type="EMBL" id="BNAT01000009">
    <property type="protein sequence ID" value="GHH87830.1"/>
    <property type="molecule type" value="Genomic_DNA"/>
</dbReference>
<feature type="signal peptide" evidence="1">
    <location>
        <begin position="1"/>
        <end position="20"/>
    </location>
</feature>
<evidence type="ECO:0008006" key="4">
    <source>
        <dbReference type="Google" id="ProtNLM"/>
    </source>
</evidence>
<dbReference type="PROSITE" id="PS51257">
    <property type="entry name" value="PROKAR_LIPOPROTEIN"/>
    <property type="match status" value="1"/>
</dbReference>
<dbReference type="RefSeq" id="WP_189783007.1">
    <property type="nucleotide sequence ID" value="NZ_BNAT01000009.1"/>
</dbReference>
<evidence type="ECO:0000313" key="2">
    <source>
        <dbReference type="EMBL" id="GHH87830.1"/>
    </source>
</evidence>
<organism evidence="2 3">
    <name type="scientific">Streptomyces capitiformicae</name>
    <dbReference type="NCBI Taxonomy" id="2014920"/>
    <lineage>
        <taxon>Bacteria</taxon>
        <taxon>Bacillati</taxon>
        <taxon>Actinomycetota</taxon>
        <taxon>Actinomycetes</taxon>
        <taxon>Kitasatosporales</taxon>
        <taxon>Streptomycetaceae</taxon>
        <taxon>Streptomyces</taxon>
    </lineage>
</organism>
<sequence length="170" mass="17562">MRTRTVLPAVLLALAAGVTACSGASDTEASPAACKEALAKQLHEASQTGKKGSRPAACTGIDTKTLEKLVGEVTEEWMGSDDADKVVNDALEDAFGDGVPVPDVTGTEVGTTGISDECREWIEDELIDSSDAVDATTGYGACGDLSEEELDQAIEEVTNELIEQGATATP</sequence>
<reference evidence="2" key="2">
    <citation type="submission" date="2020-09" db="EMBL/GenBank/DDBJ databases">
        <authorList>
            <person name="Sun Q."/>
            <person name="Zhou Y."/>
        </authorList>
    </citation>
    <scope>NUCLEOTIDE SEQUENCE</scope>
    <source>
        <strain evidence="2">CGMCC 4.7403</strain>
    </source>
</reference>
<keyword evidence="3" id="KW-1185">Reference proteome</keyword>
<reference evidence="2" key="1">
    <citation type="journal article" date="2014" name="Int. J. Syst. Evol. Microbiol.">
        <title>Complete genome sequence of Corynebacterium casei LMG S-19264T (=DSM 44701T), isolated from a smear-ripened cheese.</title>
        <authorList>
            <consortium name="US DOE Joint Genome Institute (JGI-PGF)"/>
            <person name="Walter F."/>
            <person name="Albersmeier A."/>
            <person name="Kalinowski J."/>
            <person name="Ruckert C."/>
        </authorList>
    </citation>
    <scope>NUCLEOTIDE SEQUENCE</scope>
    <source>
        <strain evidence="2">CGMCC 4.7403</strain>
    </source>
</reference>
<dbReference type="AlphaFoldDB" id="A0A919GN14"/>
<evidence type="ECO:0000256" key="1">
    <source>
        <dbReference type="SAM" id="SignalP"/>
    </source>
</evidence>
<protein>
    <recommendedName>
        <fullName evidence="4">Lipoprotein</fullName>
    </recommendedName>
</protein>
<name>A0A919GN14_9ACTN</name>
<accession>A0A919GN14</accession>
<dbReference type="Proteomes" id="UP000603227">
    <property type="component" value="Unassembled WGS sequence"/>
</dbReference>
<gene>
    <name evidence="2" type="ORF">GCM10017771_30600</name>
</gene>
<keyword evidence="1" id="KW-0732">Signal</keyword>
<feature type="chain" id="PRO_5039138981" description="Lipoprotein" evidence="1">
    <location>
        <begin position="21"/>
        <end position="170"/>
    </location>
</feature>
<evidence type="ECO:0000313" key="3">
    <source>
        <dbReference type="Proteomes" id="UP000603227"/>
    </source>
</evidence>
<proteinExistence type="predicted"/>